<feature type="domain" description="Response regulatory" evidence="9">
    <location>
        <begin position="706"/>
        <end position="825"/>
    </location>
</feature>
<dbReference type="InterPro" id="IPR003661">
    <property type="entry name" value="HisK_dim/P_dom"/>
</dbReference>
<evidence type="ECO:0000256" key="5">
    <source>
        <dbReference type="ARBA" id="ARBA00022777"/>
    </source>
</evidence>
<feature type="transmembrane region" description="Helical" evidence="7">
    <location>
        <begin position="175"/>
        <end position="197"/>
    </location>
</feature>
<feature type="domain" description="PAC" evidence="10">
    <location>
        <begin position="283"/>
        <end position="331"/>
    </location>
</feature>
<comment type="catalytic activity">
    <reaction evidence="1">
        <text>ATP + protein L-histidine = ADP + protein N-phospho-L-histidine.</text>
        <dbReference type="EC" id="2.7.13.3"/>
    </reaction>
</comment>
<proteinExistence type="predicted"/>
<dbReference type="SUPFAM" id="SSF47384">
    <property type="entry name" value="Homodimeric domain of signal transducing histidine kinase"/>
    <property type="match status" value="1"/>
</dbReference>
<dbReference type="SMART" id="SM00091">
    <property type="entry name" value="PAS"/>
    <property type="match status" value="2"/>
</dbReference>
<dbReference type="PANTHER" id="PTHR43047">
    <property type="entry name" value="TWO-COMPONENT HISTIDINE PROTEIN KINASE"/>
    <property type="match status" value="1"/>
</dbReference>
<dbReference type="Gene3D" id="3.40.50.2300">
    <property type="match status" value="1"/>
</dbReference>
<keyword evidence="7" id="KW-0472">Membrane</keyword>
<dbReference type="InterPro" id="IPR003594">
    <property type="entry name" value="HATPase_dom"/>
</dbReference>
<dbReference type="Pfam" id="PF12860">
    <property type="entry name" value="PAS_7"/>
    <property type="match status" value="1"/>
</dbReference>
<dbReference type="InterPro" id="IPR000014">
    <property type="entry name" value="PAS"/>
</dbReference>
<dbReference type="SUPFAM" id="SSF55785">
    <property type="entry name" value="PYP-like sensor domain (PAS domain)"/>
    <property type="match status" value="2"/>
</dbReference>
<dbReference type="EMBL" id="JAGTUF010000002">
    <property type="protein sequence ID" value="MBR9971005.1"/>
    <property type="molecule type" value="Genomic_DNA"/>
</dbReference>
<keyword evidence="5" id="KW-0418">Kinase</keyword>
<dbReference type="Pfam" id="PF00072">
    <property type="entry name" value="Response_reg"/>
    <property type="match status" value="1"/>
</dbReference>
<dbReference type="Pfam" id="PF00512">
    <property type="entry name" value="HisKA"/>
    <property type="match status" value="1"/>
</dbReference>
<dbReference type="PROSITE" id="PS50109">
    <property type="entry name" value="HIS_KIN"/>
    <property type="match status" value="1"/>
</dbReference>
<dbReference type="PROSITE" id="PS50113">
    <property type="entry name" value="PAC"/>
    <property type="match status" value="1"/>
</dbReference>
<evidence type="ECO:0000259" key="9">
    <source>
        <dbReference type="PROSITE" id="PS50110"/>
    </source>
</evidence>
<organism evidence="11 12">
    <name type="scientific">Magnetospirillum sulfuroxidans</name>
    <dbReference type="NCBI Taxonomy" id="611300"/>
    <lineage>
        <taxon>Bacteria</taxon>
        <taxon>Pseudomonadati</taxon>
        <taxon>Pseudomonadota</taxon>
        <taxon>Alphaproteobacteria</taxon>
        <taxon>Rhodospirillales</taxon>
        <taxon>Rhodospirillaceae</taxon>
        <taxon>Magnetospirillum</taxon>
    </lineage>
</organism>
<evidence type="ECO:0000256" key="7">
    <source>
        <dbReference type="SAM" id="Phobius"/>
    </source>
</evidence>
<dbReference type="Gene3D" id="3.30.450.20">
    <property type="entry name" value="PAS domain"/>
    <property type="match status" value="2"/>
</dbReference>
<dbReference type="SUPFAM" id="SSF55874">
    <property type="entry name" value="ATPase domain of HSP90 chaperone/DNA topoisomerase II/histidine kinase"/>
    <property type="match status" value="1"/>
</dbReference>
<keyword evidence="4" id="KW-0808">Transferase</keyword>
<evidence type="ECO:0000256" key="1">
    <source>
        <dbReference type="ARBA" id="ARBA00000085"/>
    </source>
</evidence>
<evidence type="ECO:0000313" key="11">
    <source>
        <dbReference type="EMBL" id="MBR9971005.1"/>
    </source>
</evidence>
<keyword evidence="3 6" id="KW-0597">Phosphoprotein</keyword>
<protein>
    <recommendedName>
        <fullName evidence="2">histidine kinase</fullName>
        <ecNumber evidence="2">2.7.13.3</ecNumber>
    </recommendedName>
</protein>
<name>A0ABS5I988_9PROT</name>
<keyword evidence="7" id="KW-0812">Transmembrane</keyword>
<dbReference type="SUPFAM" id="SSF52172">
    <property type="entry name" value="CheY-like"/>
    <property type="match status" value="1"/>
</dbReference>
<dbReference type="InterPro" id="IPR036890">
    <property type="entry name" value="HATPase_C_sf"/>
</dbReference>
<feature type="domain" description="Histidine kinase" evidence="8">
    <location>
        <begin position="476"/>
        <end position="695"/>
    </location>
</feature>
<dbReference type="RefSeq" id="WP_211546516.1">
    <property type="nucleotide sequence ID" value="NZ_JAGTUF010000002.1"/>
</dbReference>
<dbReference type="NCBIfam" id="TIGR00229">
    <property type="entry name" value="sensory_box"/>
    <property type="match status" value="1"/>
</dbReference>
<accession>A0ABS5I988</accession>
<evidence type="ECO:0000256" key="4">
    <source>
        <dbReference type="ARBA" id="ARBA00022679"/>
    </source>
</evidence>
<dbReference type="CDD" id="cd00130">
    <property type="entry name" value="PAS"/>
    <property type="match status" value="1"/>
</dbReference>
<evidence type="ECO:0000256" key="3">
    <source>
        <dbReference type="ARBA" id="ARBA00022553"/>
    </source>
</evidence>
<evidence type="ECO:0000259" key="8">
    <source>
        <dbReference type="PROSITE" id="PS50109"/>
    </source>
</evidence>
<dbReference type="CDD" id="cd00082">
    <property type="entry name" value="HisKA"/>
    <property type="match status" value="1"/>
</dbReference>
<evidence type="ECO:0000256" key="6">
    <source>
        <dbReference type="PROSITE-ProRule" id="PRU00169"/>
    </source>
</evidence>
<keyword evidence="7" id="KW-1133">Transmembrane helix</keyword>
<dbReference type="Gene3D" id="1.10.287.130">
    <property type="match status" value="1"/>
</dbReference>
<dbReference type="InterPro" id="IPR011006">
    <property type="entry name" value="CheY-like_superfamily"/>
</dbReference>
<keyword evidence="12" id="KW-1185">Reference proteome</keyword>
<dbReference type="InterPro" id="IPR036097">
    <property type="entry name" value="HisK_dim/P_sf"/>
</dbReference>
<dbReference type="Pfam" id="PF02518">
    <property type="entry name" value="HATPase_c"/>
    <property type="match status" value="1"/>
</dbReference>
<dbReference type="EC" id="2.7.13.3" evidence="2"/>
<dbReference type="InterPro" id="IPR001789">
    <property type="entry name" value="Sig_transdc_resp-reg_receiver"/>
</dbReference>
<evidence type="ECO:0000259" key="10">
    <source>
        <dbReference type="PROSITE" id="PS50113"/>
    </source>
</evidence>
<evidence type="ECO:0000313" key="12">
    <source>
        <dbReference type="Proteomes" id="UP000680714"/>
    </source>
</evidence>
<dbReference type="InterPro" id="IPR035965">
    <property type="entry name" value="PAS-like_dom_sf"/>
</dbReference>
<dbReference type="InterPro" id="IPR005467">
    <property type="entry name" value="His_kinase_dom"/>
</dbReference>
<reference evidence="11 12" key="1">
    <citation type="submission" date="2021-04" db="EMBL/GenBank/DDBJ databases">
        <title>Magnetospirillum sulfuroxidans sp. nov., a facultative chemolithoautotrophic sulfur-oxidizing alphaproteobacterium isolated from freshwater sediment and proposals for Paramagetospirillum gen. nov., and Magnetospirillaceae fam. nov.</title>
        <authorList>
            <person name="Koziaeva V."/>
            <person name="Geelhoed J.S."/>
            <person name="Sorokin D.Y."/>
            <person name="Grouzdev D.S."/>
        </authorList>
    </citation>
    <scope>NUCLEOTIDE SEQUENCE [LARGE SCALE GENOMIC DNA]</scope>
    <source>
        <strain evidence="11 12">J10</strain>
    </source>
</reference>
<gene>
    <name evidence="11" type="ORF">KEC16_04690</name>
</gene>
<dbReference type="PROSITE" id="PS50110">
    <property type="entry name" value="RESPONSE_REGULATORY"/>
    <property type="match status" value="1"/>
</dbReference>
<dbReference type="InterPro" id="IPR000700">
    <property type="entry name" value="PAS-assoc_C"/>
</dbReference>
<feature type="transmembrane region" description="Helical" evidence="7">
    <location>
        <begin position="20"/>
        <end position="44"/>
    </location>
</feature>
<dbReference type="SMART" id="SM00448">
    <property type="entry name" value="REC"/>
    <property type="match status" value="1"/>
</dbReference>
<dbReference type="PRINTS" id="PR00344">
    <property type="entry name" value="BCTRLSENSOR"/>
</dbReference>
<feature type="modified residue" description="4-aspartylphosphate" evidence="6">
    <location>
        <position position="758"/>
    </location>
</feature>
<dbReference type="Gene3D" id="3.30.565.10">
    <property type="entry name" value="Histidine kinase-like ATPase, C-terminal domain"/>
    <property type="match status" value="1"/>
</dbReference>
<dbReference type="Pfam" id="PF13426">
    <property type="entry name" value="PAS_9"/>
    <property type="match status" value="1"/>
</dbReference>
<dbReference type="SMART" id="SM00388">
    <property type="entry name" value="HisKA"/>
    <property type="match status" value="1"/>
</dbReference>
<dbReference type="Proteomes" id="UP000680714">
    <property type="component" value="Unassembled WGS sequence"/>
</dbReference>
<sequence>MSVKLPSASSATVRALTVRTLVLVMGLATLLAAAMIVLIVNMAGLNEEAEALQRVGGQRMMAQRAALLVSKLGQPGTTALARQRYRNELEQVAEHLRDDARWLIDNPDVPAEVASLYATAWDGEAGVMVRFQTILQAFLDGKDKGNNLNHREAMLFNEEAASRYRQHATAELDQLKAVAVAAFGVLWGGLGLLYLLALRPAIAEVRLQVRRQAALEDAIVQSGHGVLLLDRHGAISFANAYAEDLTEYGGGTLIGLGLGQVLFSAYGEDTADIIMETASRTTWRGDVRIIRRSGAMIWAEMVVSAAASEGGYLVIIFDATQRREAEAKLRQARERLAAAIETVDDGFALFDAEERLVLCNRTFINQVPQLEPWIVPGVSVASLLVHTWKLGLVDTELPLDQFTTLRLAQFRSGQGQSEWRLSNGRTLRSTERRTPEGGRVSVIADVSAANAHRDQLRQALEQAEAANRSKTVFLSSMSHEFRTPLNAILGFAQLLDATADGQFGPSQRRSVGHILRSGQHLADLIGQVLELADLESGKIQLNVERFDLAAVALDCAGRVAERVRMAMLEMRLTGCEGPVAVSGDPVRMAEVIDHLLSNAIKFNHSGGSVELTVHRAGDGKIRLTVTDSGCGIAAALQSQVFQPFNRLGAEGSNIEGAGIGLVISRTLIERMGGTIGFSSVAGQGSSFWVELAALPSAQDGAGCVGRVLYVEAHAPNRAVINQVAEANSGLDVTVVSDPALAGRLAMTAQPAFDLVIVDMVPPGSAGLELCRSLRQEPATRFLPVVAFNAINQEGEALRLAALGFDAHLGASADATALTSLIRRYCRPG</sequence>
<dbReference type="InterPro" id="IPR004358">
    <property type="entry name" value="Sig_transdc_His_kin-like_C"/>
</dbReference>
<dbReference type="SMART" id="SM00387">
    <property type="entry name" value="HATPase_c"/>
    <property type="match status" value="1"/>
</dbReference>
<evidence type="ECO:0000256" key="2">
    <source>
        <dbReference type="ARBA" id="ARBA00012438"/>
    </source>
</evidence>
<comment type="caution">
    <text evidence="11">The sequence shown here is derived from an EMBL/GenBank/DDBJ whole genome shotgun (WGS) entry which is preliminary data.</text>
</comment>